<proteinExistence type="predicted"/>
<evidence type="ECO:0000256" key="1">
    <source>
        <dbReference type="SAM" id="MobiDB-lite"/>
    </source>
</evidence>
<feature type="region of interest" description="Disordered" evidence="1">
    <location>
        <begin position="78"/>
        <end position="112"/>
    </location>
</feature>
<comment type="caution">
    <text evidence="2">The sequence shown here is derived from an EMBL/GenBank/DDBJ whole genome shotgun (WGS) entry which is preliminary data.</text>
</comment>
<dbReference type="Proteomes" id="UP001187471">
    <property type="component" value="Unassembled WGS sequence"/>
</dbReference>
<gene>
    <name evidence="2" type="ORF">RJ640_004238</name>
</gene>
<dbReference type="AlphaFoldDB" id="A0AA88RRE4"/>
<feature type="compositionally biased region" description="Basic and acidic residues" evidence="1">
    <location>
        <begin position="86"/>
        <end position="102"/>
    </location>
</feature>
<protein>
    <submittedName>
        <fullName evidence="2">Uncharacterized protein</fullName>
    </submittedName>
</protein>
<accession>A0AA88RRE4</accession>
<sequence length="156" mass="17721">MGRLRAKSDYEDLRNARISENKVPIFSLSISRSVNARLESLGLRKTISELRSFTSSPVSVKRKERKVDFTSLRRSGRLKGKAPECTSDHISLRRSHREKEGQRPANAPWVRPKGSIPRLSPDILARRCASKSRGSVYDPFTLPKEAEDGSDWHSYI</sequence>
<evidence type="ECO:0000313" key="2">
    <source>
        <dbReference type="EMBL" id="KAK2978715.1"/>
    </source>
</evidence>
<dbReference type="EMBL" id="JAVXUO010001841">
    <property type="protein sequence ID" value="KAK2978715.1"/>
    <property type="molecule type" value="Genomic_DNA"/>
</dbReference>
<keyword evidence="3" id="KW-1185">Reference proteome</keyword>
<name>A0AA88RRE4_9ASTE</name>
<organism evidence="2 3">
    <name type="scientific">Escallonia rubra</name>
    <dbReference type="NCBI Taxonomy" id="112253"/>
    <lineage>
        <taxon>Eukaryota</taxon>
        <taxon>Viridiplantae</taxon>
        <taxon>Streptophyta</taxon>
        <taxon>Embryophyta</taxon>
        <taxon>Tracheophyta</taxon>
        <taxon>Spermatophyta</taxon>
        <taxon>Magnoliopsida</taxon>
        <taxon>eudicotyledons</taxon>
        <taxon>Gunneridae</taxon>
        <taxon>Pentapetalae</taxon>
        <taxon>asterids</taxon>
        <taxon>campanulids</taxon>
        <taxon>Escalloniales</taxon>
        <taxon>Escalloniaceae</taxon>
        <taxon>Escallonia</taxon>
    </lineage>
</organism>
<reference evidence="2" key="1">
    <citation type="submission" date="2022-12" db="EMBL/GenBank/DDBJ databases">
        <title>Draft genome assemblies for two species of Escallonia (Escalloniales).</title>
        <authorList>
            <person name="Chanderbali A."/>
            <person name="Dervinis C."/>
            <person name="Anghel I."/>
            <person name="Soltis D."/>
            <person name="Soltis P."/>
            <person name="Zapata F."/>
        </authorList>
    </citation>
    <scope>NUCLEOTIDE SEQUENCE</scope>
    <source>
        <strain evidence="2">UCBG92.1500</strain>
        <tissue evidence="2">Leaf</tissue>
    </source>
</reference>
<evidence type="ECO:0000313" key="3">
    <source>
        <dbReference type="Proteomes" id="UP001187471"/>
    </source>
</evidence>